<feature type="binding site" evidence="17">
    <location>
        <position position="469"/>
    </location>
    <ligand>
        <name>substrate</name>
    </ligand>
</feature>
<feature type="binding site" evidence="18">
    <location>
        <begin position="114"/>
        <end position="116"/>
    </location>
    <ligand>
        <name>thiamine diphosphate</name>
        <dbReference type="ChEBI" id="CHEBI:58937"/>
    </ligand>
</feature>
<dbReference type="SUPFAM" id="SSF52518">
    <property type="entry name" value="Thiamin diphosphate-binding fold (THDP-binding)"/>
    <property type="match status" value="2"/>
</dbReference>
<evidence type="ECO:0000256" key="9">
    <source>
        <dbReference type="ARBA" id="ARBA00022679"/>
    </source>
</evidence>
<evidence type="ECO:0000256" key="1">
    <source>
        <dbReference type="ARBA" id="ARBA00001913"/>
    </source>
</evidence>
<feature type="binding site" evidence="17">
    <location>
        <position position="353"/>
    </location>
    <ligand>
        <name>substrate</name>
    </ligand>
</feature>
<protein>
    <recommendedName>
        <fullName evidence="8 15">Transketolase</fullName>
        <ecNumber evidence="7 15">2.2.1.1</ecNumber>
    </recommendedName>
</protein>
<dbReference type="InterPro" id="IPR005478">
    <property type="entry name" value="Transketolase_bac-like"/>
</dbReference>
<dbReference type="Gene3D" id="3.40.50.920">
    <property type="match status" value="1"/>
</dbReference>
<evidence type="ECO:0000259" key="22">
    <source>
        <dbReference type="SMART" id="SM00861"/>
    </source>
</evidence>
<feature type="binding site" evidence="19">
    <location>
        <position position="184"/>
    </location>
    <ligand>
        <name>Mg(2+)</name>
        <dbReference type="ChEBI" id="CHEBI:18420"/>
    </ligand>
</feature>
<feature type="active site" description="Proton donor" evidence="16">
    <location>
        <position position="407"/>
    </location>
</feature>
<dbReference type="InterPro" id="IPR055152">
    <property type="entry name" value="Transketolase-like_C_2"/>
</dbReference>
<dbReference type="NCBIfam" id="TIGR00232">
    <property type="entry name" value="tktlase_bact"/>
    <property type="match status" value="1"/>
</dbReference>
<sequence>MKYDELCVAAIRSLCLDITNNAKSGHPGMALSSAPILYALYTRHLISDPSHPNWINRDRFILSAGHCSALLYSILHLSGFNVSKDDLKAFRKLGSKTPGHPEYGKTSGVDNTSGPLGQGLSQAVGVALAESILAHSYPEGSKLFNHYTYCLVGDGCLEEGISEESISFAGKNKLNKLIVLYDRNNVTLDGPLSSSSSADQIARFQANNWDTIHVTDGNNVEAISQAIELAKASQEKPTLIVVDTVIGYGTPKQGTSKVHGAPVGLEDAEIAKKFYGYDYAPFEIPDEVYMVFRSTFAARGEKLYNRYLDTFKEYKEKYPEEANYLIEVSENDVSQLINLDTDSCPAEQKEATRISSGHILNIFAKKIKNLVGGSADVASSTKAHIEGEEDYSPTNKAGRNIRFGIREFAMAGIQNGILLHKGLRTFASTFLVFSDYLKPAIRMAAMSHLPAIFVFTHDSIALGEDGETHQPIEHLAMLRSIPNCNTIRPCDARETYAAWKLALEETSKPTCIILTRQGVQQVPNTTYSGVKTGGYIVSKEREKLDFTLIASGSEVNLALDAQKLLLADGIDTRVVSMPSLNAFDNLNKDEQEEVLGNDASKRIFVEMLSSYGLYKYASHTFALDTYGDSGKGEEVVEHFGFTPSNLAKRVEDILKEDSNND</sequence>
<evidence type="ECO:0000256" key="8">
    <source>
        <dbReference type="ARBA" id="ARBA00016662"/>
    </source>
</evidence>
<evidence type="ECO:0000256" key="13">
    <source>
        <dbReference type="ARBA" id="ARBA00023052"/>
    </source>
</evidence>
<evidence type="ECO:0000256" key="7">
    <source>
        <dbReference type="ARBA" id="ARBA00013152"/>
    </source>
</evidence>
<dbReference type="GO" id="GO:0046872">
    <property type="term" value="F:metal ion binding"/>
    <property type="evidence" value="ECO:0007669"/>
    <property type="project" value="UniProtKB-KW"/>
</dbReference>
<evidence type="ECO:0000256" key="11">
    <source>
        <dbReference type="ARBA" id="ARBA00022837"/>
    </source>
</evidence>
<dbReference type="PROSITE" id="PS00801">
    <property type="entry name" value="TRANSKETOLASE_1"/>
    <property type="match status" value="1"/>
</dbReference>
<dbReference type="AlphaFoldDB" id="A0A9D9GSW4"/>
<comment type="caution">
    <text evidence="23">The sequence shown here is derived from an EMBL/GenBank/DDBJ whole genome shotgun (WGS) entry which is preliminary data.</text>
</comment>
<evidence type="ECO:0000256" key="4">
    <source>
        <dbReference type="ARBA" id="ARBA00002931"/>
    </source>
</evidence>
<evidence type="ECO:0000313" key="23">
    <source>
        <dbReference type="EMBL" id="MBO8414550.1"/>
    </source>
</evidence>
<evidence type="ECO:0000256" key="3">
    <source>
        <dbReference type="ARBA" id="ARBA00001941"/>
    </source>
</evidence>
<evidence type="ECO:0000256" key="14">
    <source>
        <dbReference type="ARBA" id="ARBA00049473"/>
    </source>
</evidence>
<dbReference type="PANTHER" id="PTHR43522">
    <property type="entry name" value="TRANSKETOLASE"/>
    <property type="match status" value="1"/>
</dbReference>
<comment type="subunit">
    <text evidence="6 21">Homodimer.</text>
</comment>
<dbReference type="GO" id="GO:0005829">
    <property type="term" value="C:cytosol"/>
    <property type="evidence" value="ECO:0007669"/>
    <property type="project" value="TreeGrafter"/>
</dbReference>
<evidence type="ECO:0000256" key="18">
    <source>
        <dbReference type="PIRSR" id="PIRSR605478-3"/>
    </source>
</evidence>
<dbReference type="InterPro" id="IPR029061">
    <property type="entry name" value="THDP-binding"/>
</dbReference>
<dbReference type="GO" id="GO:0006098">
    <property type="term" value="P:pentose-phosphate shunt"/>
    <property type="evidence" value="ECO:0007669"/>
    <property type="project" value="TreeGrafter"/>
</dbReference>
<evidence type="ECO:0000256" key="6">
    <source>
        <dbReference type="ARBA" id="ARBA00011738"/>
    </source>
</evidence>
<evidence type="ECO:0000256" key="2">
    <source>
        <dbReference type="ARBA" id="ARBA00001936"/>
    </source>
</evidence>
<dbReference type="PANTHER" id="PTHR43522:SF2">
    <property type="entry name" value="TRANSKETOLASE 1-RELATED"/>
    <property type="match status" value="1"/>
</dbReference>
<keyword evidence="9 21" id="KW-0808">Transferase</keyword>
<feature type="binding site" evidence="18">
    <location>
        <position position="155"/>
    </location>
    <ligand>
        <name>thiamine diphosphate</name>
        <dbReference type="ChEBI" id="CHEBI:58937"/>
    </ligand>
</feature>
<feature type="domain" description="Transketolase-like pyrimidine-binding" evidence="22">
    <location>
        <begin position="350"/>
        <end position="521"/>
    </location>
</feature>
<evidence type="ECO:0000256" key="15">
    <source>
        <dbReference type="NCBIfam" id="TIGR00232"/>
    </source>
</evidence>
<feature type="binding site" evidence="17">
    <location>
        <position position="516"/>
    </location>
    <ligand>
        <name>substrate</name>
    </ligand>
</feature>
<dbReference type="PROSITE" id="PS00802">
    <property type="entry name" value="TRANSKETOLASE_2"/>
    <property type="match status" value="1"/>
</dbReference>
<comment type="cofactor">
    <cofactor evidence="3">
        <name>Co(2+)</name>
        <dbReference type="ChEBI" id="CHEBI:48828"/>
    </cofactor>
</comment>
<dbReference type="EMBL" id="JADING010000103">
    <property type="protein sequence ID" value="MBO8414550.1"/>
    <property type="molecule type" value="Genomic_DNA"/>
</dbReference>
<feature type="binding site" evidence="18">
    <location>
        <position position="184"/>
    </location>
    <ligand>
        <name>thiamine diphosphate</name>
        <dbReference type="ChEBI" id="CHEBI:58937"/>
    </ligand>
</feature>
<feature type="binding site" evidence="17">
    <location>
        <position position="259"/>
    </location>
    <ligand>
        <name>substrate</name>
    </ligand>
</feature>
<dbReference type="CDD" id="cd07033">
    <property type="entry name" value="TPP_PYR_DXS_TK_like"/>
    <property type="match status" value="1"/>
</dbReference>
<dbReference type="Gene3D" id="3.40.50.970">
    <property type="match status" value="2"/>
</dbReference>
<dbReference type="GO" id="GO:0004802">
    <property type="term" value="F:transketolase activity"/>
    <property type="evidence" value="ECO:0007669"/>
    <property type="project" value="UniProtKB-UniRule"/>
</dbReference>
<evidence type="ECO:0000256" key="20">
    <source>
        <dbReference type="PIRSR" id="PIRSR605478-5"/>
    </source>
</evidence>
<feature type="binding site" evidence="17">
    <location>
        <position position="457"/>
    </location>
    <ligand>
        <name>substrate</name>
    </ligand>
</feature>
<organism evidence="23 24">
    <name type="scientific">Candidatus Scatoplasma merdavium</name>
    <dbReference type="NCBI Taxonomy" id="2840932"/>
    <lineage>
        <taxon>Bacteria</taxon>
        <taxon>Bacillati</taxon>
        <taxon>Bacillota</taxon>
        <taxon>Bacilli</taxon>
        <taxon>Bacillales</taxon>
        <taxon>Candidatus Scatoplasma</taxon>
    </lineage>
</organism>
<feature type="binding site" evidence="17">
    <location>
        <position position="380"/>
    </location>
    <ligand>
        <name>substrate</name>
    </ligand>
</feature>
<evidence type="ECO:0000256" key="19">
    <source>
        <dbReference type="PIRSR" id="PIRSR605478-4"/>
    </source>
</evidence>
<dbReference type="InterPro" id="IPR009014">
    <property type="entry name" value="Transketo_C/PFOR_II"/>
</dbReference>
<reference evidence="23" key="2">
    <citation type="journal article" date="2021" name="PeerJ">
        <title>Extensive microbial diversity within the chicken gut microbiome revealed by metagenomics and culture.</title>
        <authorList>
            <person name="Gilroy R."/>
            <person name="Ravi A."/>
            <person name="Getino M."/>
            <person name="Pursley I."/>
            <person name="Horton D.L."/>
            <person name="Alikhan N.F."/>
            <person name="Baker D."/>
            <person name="Gharbi K."/>
            <person name="Hall N."/>
            <person name="Watson M."/>
            <person name="Adriaenssens E.M."/>
            <person name="Foster-Nyarko E."/>
            <person name="Jarju S."/>
            <person name="Secka A."/>
            <person name="Antonio M."/>
            <person name="Oren A."/>
            <person name="Chaudhuri R.R."/>
            <person name="La Ragione R."/>
            <person name="Hildebrand F."/>
            <person name="Pallen M.J."/>
        </authorList>
    </citation>
    <scope>NUCLEOTIDE SEQUENCE</scope>
    <source>
        <strain evidence="23">1748</strain>
    </source>
</reference>
<comment type="cofactor">
    <cofactor evidence="2">
        <name>Mn(2+)</name>
        <dbReference type="ChEBI" id="CHEBI:29035"/>
    </cofactor>
</comment>
<dbReference type="InterPro" id="IPR005475">
    <property type="entry name" value="Transketolase-like_Pyr-bd"/>
</dbReference>
<dbReference type="Pfam" id="PF00456">
    <property type="entry name" value="Transketolase_N"/>
    <property type="match status" value="1"/>
</dbReference>
<reference evidence="23" key="1">
    <citation type="submission" date="2020-10" db="EMBL/GenBank/DDBJ databases">
        <authorList>
            <person name="Gilroy R."/>
        </authorList>
    </citation>
    <scope>NUCLEOTIDE SEQUENCE</scope>
    <source>
        <strain evidence="23">1748</strain>
    </source>
</reference>
<feature type="binding site" evidence="17">
    <location>
        <position position="26"/>
    </location>
    <ligand>
        <name>substrate</name>
    </ligand>
</feature>
<feature type="binding site" evidence="18">
    <location>
        <position position="433"/>
    </location>
    <ligand>
        <name>thiamine diphosphate</name>
        <dbReference type="ChEBI" id="CHEBI:58937"/>
    </ligand>
</feature>
<dbReference type="FunFam" id="3.40.50.970:FF:000004">
    <property type="entry name" value="Transketolase"/>
    <property type="match status" value="1"/>
</dbReference>
<keyword evidence="11 21" id="KW-0106">Calcium</keyword>
<dbReference type="FunFam" id="3.40.50.970:FF:000045">
    <property type="entry name" value="Transketolase"/>
    <property type="match status" value="1"/>
</dbReference>
<evidence type="ECO:0000256" key="21">
    <source>
        <dbReference type="RuleBase" id="RU004996"/>
    </source>
</evidence>
<dbReference type="Pfam" id="PF02779">
    <property type="entry name" value="Transket_pyr"/>
    <property type="match status" value="1"/>
</dbReference>
<comment type="cofactor">
    <cofactor evidence="21">
        <name>Mg(2+)</name>
        <dbReference type="ChEBI" id="CHEBI:18420"/>
    </cofactor>
    <cofactor evidence="21">
        <name>Ca(2+)</name>
        <dbReference type="ChEBI" id="CHEBI:29108"/>
    </cofactor>
    <cofactor evidence="21">
        <name>Mn(2+)</name>
        <dbReference type="ChEBI" id="CHEBI:29035"/>
    </cofactor>
    <cofactor evidence="21">
        <name>Co(2+)</name>
        <dbReference type="ChEBI" id="CHEBI:48828"/>
    </cofactor>
    <text evidence="21">Binds 1 Mg(2+) ion per subunit. Can also utilize other divalent metal cations, such as Ca(2+), Mn(2+) and Co(2+).</text>
</comment>
<keyword evidence="12 19" id="KW-0460">Magnesium</keyword>
<evidence type="ECO:0000256" key="16">
    <source>
        <dbReference type="PIRSR" id="PIRSR605478-1"/>
    </source>
</evidence>
<gene>
    <name evidence="23" type="primary">tkt</name>
    <name evidence="23" type="ORF">IAC78_03670</name>
</gene>
<comment type="cofactor">
    <cofactor evidence="19">
        <name>Mg(2+)</name>
        <dbReference type="ChEBI" id="CHEBI:18420"/>
    </cofactor>
    <text evidence="19">Binds 1 Mg(2+) ion per subunit. Can also utilize other divalent metal cations, such as Ca(2+), Mn(2+) and Co(2+).</text>
</comment>
<keyword evidence="13 18" id="KW-0786">Thiamine pyrophosphate</keyword>
<comment type="similarity">
    <text evidence="5 21">Belongs to the transketolase family.</text>
</comment>
<dbReference type="Pfam" id="PF22613">
    <property type="entry name" value="Transketolase_C_1"/>
    <property type="match status" value="1"/>
</dbReference>
<dbReference type="SMART" id="SM00861">
    <property type="entry name" value="Transket_pyr"/>
    <property type="match status" value="1"/>
</dbReference>
<dbReference type="Proteomes" id="UP000823629">
    <property type="component" value="Unassembled WGS sequence"/>
</dbReference>
<dbReference type="InterPro" id="IPR020826">
    <property type="entry name" value="Transketolase_BS"/>
</dbReference>
<dbReference type="CDD" id="cd02012">
    <property type="entry name" value="TPP_TK"/>
    <property type="match status" value="1"/>
</dbReference>
<comment type="catalytic activity">
    <reaction evidence="14 21">
        <text>D-sedoheptulose 7-phosphate + D-glyceraldehyde 3-phosphate = aldehydo-D-ribose 5-phosphate + D-xylulose 5-phosphate</text>
        <dbReference type="Rhea" id="RHEA:10508"/>
        <dbReference type="ChEBI" id="CHEBI:57483"/>
        <dbReference type="ChEBI" id="CHEBI:57737"/>
        <dbReference type="ChEBI" id="CHEBI:58273"/>
        <dbReference type="ChEBI" id="CHEBI:59776"/>
        <dbReference type="EC" id="2.2.1.1"/>
    </reaction>
</comment>
<feature type="binding site" evidence="19">
    <location>
        <position position="154"/>
    </location>
    <ligand>
        <name>Mg(2+)</name>
        <dbReference type="ChEBI" id="CHEBI:18420"/>
    </ligand>
</feature>
<comment type="cofactor">
    <cofactor evidence="1">
        <name>Ca(2+)</name>
        <dbReference type="ChEBI" id="CHEBI:29108"/>
    </cofactor>
</comment>
<evidence type="ECO:0000256" key="10">
    <source>
        <dbReference type="ARBA" id="ARBA00022723"/>
    </source>
</evidence>
<dbReference type="EC" id="2.2.1.1" evidence="7 15"/>
<evidence type="ECO:0000256" key="5">
    <source>
        <dbReference type="ARBA" id="ARBA00007131"/>
    </source>
</evidence>
<comment type="function">
    <text evidence="4 21">Catalyzes the transfer of a two-carbon ketol group from a ketose donor to an aldose acceptor, via a covalent intermediate with the cofactor thiamine pyrophosphate.</text>
</comment>
<keyword evidence="10 19" id="KW-0479">Metal-binding</keyword>
<dbReference type="InterPro" id="IPR033247">
    <property type="entry name" value="Transketolase_fam"/>
</dbReference>
<evidence type="ECO:0000256" key="17">
    <source>
        <dbReference type="PIRSR" id="PIRSR605478-2"/>
    </source>
</evidence>
<comment type="cofactor">
    <cofactor evidence="18">
        <name>thiamine diphosphate</name>
        <dbReference type="ChEBI" id="CHEBI:58937"/>
    </cofactor>
    <text evidence="18">Binds 1 thiamine pyrophosphate per subunit. During the reaction, the substrate forms a covalent intermediate with the cofactor.</text>
</comment>
<evidence type="ECO:0000256" key="12">
    <source>
        <dbReference type="ARBA" id="ARBA00022842"/>
    </source>
</evidence>
<feature type="site" description="Important for catalytic activity" evidence="20">
    <location>
        <position position="26"/>
    </location>
</feature>
<dbReference type="InterPro" id="IPR049557">
    <property type="entry name" value="Transketolase_CS"/>
</dbReference>
<evidence type="ECO:0000313" key="24">
    <source>
        <dbReference type="Proteomes" id="UP000823629"/>
    </source>
</evidence>
<accession>A0A9D9GSW4</accession>
<name>A0A9D9GSW4_9BACL</name>
<feature type="binding site" evidence="17">
    <location>
        <position position="465"/>
    </location>
    <ligand>
        <name>substrate</name>
    </ligand>
</feature>
<dbReference type="SUPFAM" id="SSF52922">
    <property type="entry name" value="TK C-terminal domain-like"/>
    <property type="match status" value="1"/>
</dbReference>
<dbReference type="InterPro" id="IPR005474">
    <property type="entry name" value="Transketolase_N"/>
</dbReference>
<feature type="binding site" evidence="18">
    <location>
        <position position="66"/>
    </location>
    <ligand>
        <name>thiamine diphosphate</name>
        <dbReference type="ChEBI" id="CHEBI:58937"/>
    </ligand>
</feature>
<feature type="binding site" evidence="18">
    <location>
        <position position="259"/>
    </location>
    <ligand>
        <name>thiamine diphosphate</name>
        <dbReference type="ChEBI" id="CHEBI:58937"/>
    </ligand>
</feature>
<proteinExistence type="inferred from homology"/>
<feature type="site" description="Important for catalytic activity" evidence="20">
    <location>
        <position position="259"/>
    </location>
</feature>
<feature type="binding site" evidence="19">
    <location>
        <position position="186"/>
    </location>
    <ligand>
        <name>Mg(2+)</name>
        <dbReference type="ChEBI" id="CHEBI:18420"/>
    </ligand>
</feature>